<evidence type="ECO:0000256" key="1">
    <source>
        <dbReference type="SAM" id="MobiDB-lite"/>
    </source>
</evidence>
<evidence type="ECO:0000313" key="3">
    <source>
        <dbReference type="Proteomes" id="UP000886520"/>
    </source>
</evidence>
<gene>
    <name evidence="2" type="ORF">GOP47_0005645</name>
</gene>
<dbReference type="AlphaFoldDB" id="A0A9D4V6F3"/>
<feature type="compositionally biased region" description="Basic and acidic residues" evidence="1">
    <location>
        <begin position="8"/>
        <end position="19"/>
    </location>
</feature>
<feature type="region of interest" description="Disordered" evidence="1">
    <location>
        <begin position="79"/>
        <end position="103"/>
    </location>
</feature>
<dbReference type="EMBL" id="JABFUD020000005">
    <property type="protein sequence ID" value="KAI5080166.1"/>
    <property type="molecule type" value="Genomic_DNA"/>
</dbReference>
<evidence type="ECO:0000313" key="2">
    <source>
        <dbReference type="EMBL" id="KAI5080166.1"/>
    </source>
</evidence>
<reference evidence="2 3" key="1">
    <citation type="submission" date="2021-01" db="EMBL/GenBank/DDBJ databases">
        <title>Adiantum capillus-veneris genome.</title>
        <authorList>
            <person name="Fang Y."/>
            <person name="Liao Q."/>
        </authorList>
    </citation>
    <scope>NUCLEOTIDE SEQUENCE [LARGE SCALE GENOMIC DNA]</scope>
    <source>
        <strain evidence="2">H3</strain>
        <tissue evidence="2">Leaf</tissue>
    </source>
</reference>
<sequence>MGTKRSRRESSLHTQEDQQRRRHGFKSCPHKLNQHLLDGEDDDIDGEVKLVAENNVDCCKRKLLFVEILQSLEAALGAVGERDVDDSSSTSSQKSNILQGNLSNLISRRSSTHSAAQEQSASNYDSLQFCQE</sequence>
<feature type="region of interest" description="Disordered" evidence="1">
    <location>
        <begin position="1"/>
        <end position="29"/>
    </location>
</feature>
<feature type="compositionally biased region" description="Basic residues" evidence="1">
    <location>
        <begin position="20"/>
        <end position="29"/>
    </location>
</feature>
<protein>
    <submittedName>
        <fullName evidence="2">Uncharacterized protein</fullName>
    </submittedName>
</protein>
<comment type="caution">
    <text evidence="2">The sequence shown here is derived from an EMBL/GenBank/DDBJ whole genome shotgun (WGS) entry which is preliminary data.</text>
</comment>
<dbReference type="Proteomes" id="UP000886520">
    <property type="component" value="Chromosome 5"/>
</dbReference>
<keyword evidence="3" id="KW-1185">Reference proteome</keyword>
<proteinExistence type="predicted"/>
<organism evidence="2 3">
    <name type="scientific">Adiantum capillus-veneris</name>
    <name type="common">Maidenhair fern</name>
    <dbReference type="NCBI Taxonomy" id="13818"/>
    <lineage>
        <taxon>Eukaryota</taxon>
        <taxon>Viridiplantae</taxon>
        <taxon>Streptophyta</taxon>
        <taxon>Embryophyta</taxon>
        <taxon>Tracheophyta</taxon>
        <taxon>Polypodiopsida</taxon>
        <taxon>Polypodiidae</taxon>
        <taxon>Polypodiales</taxon>
        <taxon>Pteridineae</taxon>
        <taxon>Pteridaceae</taxon>
        <taxon>Vittarioideae</taxon>
        <taxon>Adiantum</taxon>
    </lineage>
</organism>
<name>A0A9D4V6F3_ADICA</name>
<accession>A0A9D4V6F3</accession>